<dbReference type="SUPFAM" id="SSF46689">
    <property type="entry name" value="Homeodomain-like"/>
    <property type="match status" value="1"/>
</dbReference>
<organism evidence="4 6">
    <name type="scientific">Gracilibacillus salinarum</name>
    <dbReference type="NCBI Taxonomy" id="2932255"/>
    <lineage>
        <taxon>Bacteria</taxon>
        <taxon>Bacillati</taxon>
        <taxon>Bacillota</taxon>
        <taxon>Bacilli</taxon>
        <taxon>Bacillales</taxon>
        <taxon>Bacillaceae</taxon>
        <taxon>Gracilibacillus</taxon>
    </lineage>
</organism>
<reference evidence="4 6" key="1">
    <citation type="submission" date="2022-04" db="EMBL/GenBank/DDBJ databases">
        <title>Gracilibacillus sp. isolated from saltern.</title>
        <authorList>
            <person name="Won M."/>
            <person name="Lee C.-M."/>
            <person name="Woen H.-Y."/>
            <person name="Kwon S.-W."/>
        </authorList>
    </citation>
    <scope>NUCLEOTIDE SEQUENCE [LARGE SCALE GENOMIC DNA]</scope>
    <source>
        <strain evidence="4 6">SSPM10-3</strain>
    </source>
</reference>
<dbReference type="InterPro" id="IPR036388">
    <property type="entry name" value="WH-like_DNA-bd_sf"/>
</dbReference>
<dbReference type="PANTHER" id="PTHR35004">
    <property type="entry name" value="TRANSPOSASE RV3428C-RELATED"/>
    <property type="match status" value="1"/>
</dbReference>
<evidence type="ECO:0000313" key="3">
    <source>
        <dbReference type="EMBL" id="UOQ84542.1"/>
    </source>
</evidence>
<dbReference type="Gene3D" id="3.30.420.10">
    <property type="entry name" value="Ribonuclease H-like superfamily/Ribonuclease H"/>
    <property type="match status" value="1"/>
</dbReference>
<keyword evidence="6" id="KW-1185">Reference proteome</keyword>
<dbReference type="Proteomes" id="UP000831537">
    <property type="component" value="Chromosome"/>
</dbReference>
<evidence type="ECO:0000313" key="6">
    <source>
        <dbReference type="Proteomes" id="UP000831537"/>
    </source>
</evidence>
<proteinExistence type="inferred from homology"/>
<evidence type="ECO:0000313" key="5">
    <source>
        <dbReference type="EMBL" id="UOQ87221.1"/>
    </source>
</evidence>
<feature type="domain" description="Integrase catalytic" evidence="2">
    <location>
        <begin position="141"/>
        <end position="332"/>
    </location>
</feature>
<dbReference type="EMBL" id="CP095071">
    <property type="protein sequence ID" value="UOQ84638.1"/>
    <property type="molecule type" value="Genomic_DNA"/>
</dbReference>
<sequence length="517" mass="60835">MIMLSEKQTIIQLYLEGMSERKIAKETKKARNTVSKYIKEFEKSRKNDVRNLPITEDIVKPPAYKKRTGKKRVLTEEIKNILRGYIKDNEWKRNHYMNKQQMKIIDMHESLIDAGYPISYTTVRNFVNEEAAKTKEVFIRRYCEPGYEVEFDWGEVKLEIDGKIRSFSLAVFTLAHSNYRFARLYQSESQVCVLDVHTKFIDHVGFIPSVFTYDNMRTVVKSFIGTERAITDSMIHLSNYYQFKIRLCEPRKGNQKGHVERSVEFIRRKAFSSKYSFTSLREAEDHLSRSLQRINGRHHHEHKEKHVILMEKEKSVSKLAVITPFDVADLVECRVDKYSTVVIKQNHYSVPEGHVGKYLKAKVGAEEIKLFVEGELVAEHPRNWGLHQWEMNIYHYLKTFQKKKGAITQSQSFKQAPTQIKNIYNHHYIGKEKEFIELLLYIKENNNLDRVLKAVEELNSIRTGYVNTERILFICEQSTPEGVQVYNPDETMYQSENNMRAYANMFKQIDEGVTKYG</sequence>
<dbReference type="InterPro" id="IPR001584">
    <property type="entry name" value="Integrase_cat-core"/>
</dbReference>
<dbReference type="InterPro" id="IPR054353">
    <property type="entry name" value="IstA-like_C"/>
</dbReference>
<gene>
    <name evidence="4" type="primary">istA</name>
    <name evidence="5" type="ORF">MUN87_10190</name>
    <name evidence="3" type="ORF">MUN87_17940</name>
    <name evidence="4" type="ORF">MUN87_18560</name>
</gene>
<evidence type="ECO:0000313" key="4">
    <source>
        <dbReference type="EMBL" id="UOQ84638.1"/>
    </source>
</evidence>
<dbReference type="PROSITE" id="PS50994">
    <property type="entry name" value="INTEGRASE"/>
    <property type="match status" value="1"/>
</dbReference>
<dbReference type="Pfam" id="PF13384">
    <property type="entry name" value="HTH_23"/>
    <property type="match status" value="1"/>
</dbReference>
<dbReference type="EMBL" id="CP095071">
    <property type="protein sequence ID" value="UOQ87221.1"/>
    <property type="molecule type" value="Genomic_DNA"/>
</dbReference>
<dbReference type="InterPro" id="IPR012337">
    <property type="entry name" value="RNaseH-like_sf"/>
</dbReference>
<dbReference type="SUPFAM" id="SSF53098">
    <property type="entry name" value="Ribonuclease H-like"/>
    <property type="match status" value="1"/>
</dbReference>
<dbReference type="Pfam" id="PF22483">
    <property type="entry name" value="Mu-transpos_C_2"/>
    <property type="match status" value="1"/>
</dbReference>
<dbReference type="NCBIfam" id="NF033546">
    <property type="entry name" value="transpos_IS21"/>
    <property type="match status" value="1"/>
</dbReference>
<dbReference type="InterPro" id="IPR036397">
    <property type="entry name" value="RNaseH_sf"/>
</dbReference>
<dbReference type="EMBL" id="CP095071">
    <property type="protein sequence ID" value="UOQ84542.1"/>
    <property type="molecule type" value="Genomic_DNA"/>
</dbReference>
<name>A0ABY4GJV8_9BACI</name>
<evidence type="ECO:0000259" key="2">
    <source>
        <dbReference type="PROSITE" id="PS50994"/>
    </source>
</evidence>
<comment type="similarity">
    <text evidence="1">Belongs to the transposase IS21/IS408/IS1162 family.</text>
</comment>
<evidence type="ECO:0000256" key="1">
    <source>
        <dbReference type="ARBA" id="ARBA00009277"/>
    </source>
</evidence>
<accession>A0ABY4GJV8</accession>
<protein>
    <submittedName>
        <fullName evidence="4">IS21 family transposase</fullName>
    </submittedName>
</protein>
<dbReference type="InterPro" id="IPR009057">
    <property type="entry name" value="Homeodomain-like_sf"/>
</dbReference>
<dbReference type="Gene3D" id="1.10.10.10">
    <property type="entry name" value="Winged helix-like DNA-binding domain superfamily/Winged helix DNA-binding domain"/>
    <property type="match status" value="1"/>
</dbReference>